<evidence type="ECO:0000313" key="1">
    <source>
        <dbReference type="EMBL" id="KAJ04099.1"/>
    </source>
</evidence>
<name>A0A061SWC5_9RHOB</name>
<dbReference type="PANTHER" id="PTHR36513:SF1">
    <property type="entry name" value="TRANSMEMBRANE PROTEIN"/>
    <property type="match status" value="1"/>
</dbReference>
<organism evidence="1 2">
    <name type="scientific">Sulfitobacter mediterraneus</name>
    <dbReference type="NCBI Taxonomy" id="83219"/>
    <lineage>
        <taxon>Bacteria</taxon>
        <taxon>Pseudomonadati</taxon>
        <taxon>Pseudomonadota</taxon>
        <taxon>Alphaproteobacteria</taxon>
        <taxon>Rhodobacterales</taxon>
        <taxon>Roseobacteraceae</taxon>
        <taxon>Sulfitobacter</taxon>
    </lineage>
</organism>
<sequence length="436" mass="48901">MGQDQRRHVGLGLCKWLLVLVLAGCSAAIELAPPPNLYLDGRNYPESLVPISLQVVDPPIFYMTDREPMYRDGVVTNYGTGRSDAMAFGASEVRFGAVDWPDLVARTHLGERGRISRLEVQKLREIVRFPDVPLEAAREDGRFDVLPLAQAAYDEQAQAFQRAIRSEVRRTGNGRILIFVHGVRNEFDASLQTLANLWHFTGRRSVPIVFSWPAGNNGILGYFRDRESGDFSVYHAKEFLRLLAEIPEVEDIDIVTHSRGSSVMTQALRELVIFHRAQGRAPKIAMKTGTLILAAPDLDTGIVRQRLLSERVSEAFEQINIYVNPDDVALRLSSILTNAPRIGAATDEDFAEGELQYLRKQALIHFIRVENAIGSDSHSYFRANPAVLSDIVLALRTRAFPGGELRPLEEDADLIWRLHPDYPLERLPDLTVDVGR</sequence>
<proteinExistence type="predicted"/>
<keyword evidence="1" id="KW-0378">Hydrolase</keyword>
<dbReference type="InterPro" id="IPR010297">
    <property type="entry name" value="DUF900_hydrolase"/>
</dbReference>
<dbReference type="Proteomes" id="UP000027337">
    <property type="component" value="Unassembled WGS sequence"/>
</dbReference>
<protein>
    <submittedName>
        <fullName evidence="1">Alpha/beta hydrolase</fullName>
    </submittedName>
</protein>
<dbReference type="PANTHER" id="PTHR36513">
    <property type="entry name" value="ABC TRANSMEMBRANE TYPE-1 DOMAIN-CONTAINING PROTEIN"/>
    <property type="match status" value="1"/>
</dbReference>
<dbReference type="STRING" id="83219.PM02_04515"/>
<accession>A0A061SWC5</accession>
<reference evidence="1 2" key="1">
    <citation type="journal article" date="2014" name="Genome Announc.">
        <title>Draft Genome Sequences of Two Isolates of the Roseobacter Group, Sulfitobacter sp. Strains 3SOLIMAR09 and 1FIGIMAR09, from Harbors of Mallorca Island (Mediterranean Sea).</title>
        <authorList>
            <person name="Mas-Llado M."/>
            <person name="Pina-Villalonga J.M."/>
            <person name="Brunet-Galmes I."/>
            <person name="Nogales B."/>
            <person name="Bosch R."/>
        </authorList>
    </citation>
    <scope>NUCLEOTIDE SEQUENCE [LARGE SCALE GENOMIC DNA]</scope>
    <source>
        <strain evidence="1 2">1FIGIMAR09</strain>
    </source>
</reference>
<dbReference type="eggNOG" id="COG4782">
    <property type="taxonomic scope" value="Bacteria"/>
</dbReference>
<keyword evidence="2" id="KW-1185">Reference proteome</keyword>
<dbReference type="Pfam" id="PF05990">
    <property type="entry name" value="DUF900"/>
    <property type="match status" value="1"/>
</dbReference>
<dbReference type="EMBL" id="JEMU01000003">
    <property type="protein sequence ID" value="KAJ04099.1"/>
    <property type="molecule type" value="Genomic_DNA"/>
</dbReference>
<dbReference type="AlphaFoldDB" id="A0A061SWC5"/>
<dbReference type="RefSeq" id="WP_051584020.1">
    <property type="nucleotide sequence ID" value="NZ_JEMU01000003.1"/>
</dbReference>
<comment type="caution">
    <text evidence="1">The sequence shown here is derived from an EMBL/GenBank/DDBJ whole genome shotgun (WGS) entry which is preliminary data.</text>
</comment>
<dbReference type="GO" id="GO:0016787">
    <property type="term" value="F:hydrolase activity"/>
    <property type="evidence" value="ECO:0007669"/>
    <property type="project" value="UniProtKB-KW"/>
</dbReference>
<evidence type="ECO:0000313" key="2">
    <source>
        <dbReference type="Proteomes" id="UP000027337"/>
    </source>
</evidence>
<gene>
    <name evidence="1" type="ORF">PM02_04515</name>
</gene>